<dbReference type="Proteomes" id="UP000523196">
    <property type="component" value="Unassembled WGS sequence"/>
</dbReference>
<keyword evidence="3" id="KW-1185">Reference proteome</keyword>
<proteinExistence type="predicted"/>
<evidence type="ECO:0000256" key="1">
    <source>
        <dbReference type="SAM" id="MobiDB-lite"/>
    </source>
</evidence>
<accession>A0A7W3TLV1</accession>
<evidence type="ECO:0000313" key="3">
    <source>
        <dbReference type="Proteomes" id="UP000523196"/>
    </source>
</evidence>
<reference evidence="2 3" key="1">
    <citation type="submission" date="2020-08" db="EMBL/GenBank/DDBJ databases">
        <authorList>
            <person name="Xu S."/>
            <person name="Li A."/>
        </authorList>
    </citation>
    <scope>NUCLEOTIDE SEQUENCE [LARGE SCALE GENOMIC DNA]</scope>
    <source>
        <strain evidence="2 3">119BY6-57</strain>
    </source>
</reference>
<dbReference type="AlphaFoldDB" id="A0A7W3TLV1"/>
<dbReference type="EMBL" id="JACHTF010000006">
    <property type="protein sequence ID" value="MBB1060379.1"/>
    <property type="molecule type" value="Genomic_DNA"/>
</dbReference>
<dbReference type="RefSeq" id="WP_182686287.1">
    <property type="nucleotide sequence ID" value="NZ_JACHTF010000006.1"/>
</dbReference>
<comment type="caution">
    <text evidence="2">The sequence shown here is derived from an EMBL/GenBank/DDBJ whole genome shotgun (WGS) entry which is preliminary data.</text>
</comment>
<sequence>MKACSTCTRWKSAAEFYPDRRPGRSRDGLHHACIACEREAAAERARRRYVPTHTMRQARDRAGRFARAA</sequence>
<feature type="region of interest" description="Disordered" evidence="1">
    <location>
        <begin position="48"/>
        <end position="69"/>
    </location>
</feature>
<evidence type="ECO:0000313" key="2">
    <source>
        <dbReference type="EMBL" id="MBB1060379.1"/>
    </source>
</evidence>
<protein>
    <submittedName>
        <fullName evidence="2">Uncharacterized protein</fullName>
    </submittedName>
</protein>
<name>A0A7W3TLV1_9GAMM</name>
<organism evidence="2 3">
    <name type="scientific">Marilutibacter spongiae</name>
    <dbReference type="NCBI Taxonomy" id="2025720"/>
    <lineage>
        <taxon>Bacteria</taxon>
        <taxon>Pseudomonadati</taxon>
        <taxon>Pseudomonadota</taxon>
        <taxon>Gammaproteobacteria</taxon>
        <taxon>Lysobacterales</taxon>
        <taxon>Lysobacteraceae</taxon>
        <taxon>Marilutibacter</taxon>
    </lineage>
</organism>
<gene>
    <name evidence="2" type="ORF">H4F98_07300</name>
</gene>